<keyword evidence="5" id="KW-1185">Reference proteome</keyword>
<feature type="transmembrane region" description="Helical" evidence="2">
    <location>
        <begin position="319"/>
        <end position="345"/>
    </location>
</feature>
<keyword evidence="2" id="KW-1133">Transmembrane helix</keyword>
<proteinExistence type="predicted"/>
<dbReference type="Pfam" id="PF06808">
    <property type="entry name" value="DctM"/>
    <property type="match status" value="1"/>
</dbReference>
<sequence>MSDGYPGQGNLTNQVGQPKKAWLEITIALLAATIVLVSLTWALQLPSRLFNAALHGPQFISIVLAAALAIVYLTHPAVTKSAIDSTESPNAIPFKPGLFGISLAGFSVGLFGYVAVQYEQLLFDIPYRTPELLFISGSAIVLLLEALRRSAGMPLFLIVLGFIIYAAFGHLLGGALSTREIPIERLVIYLAMDLSALFGSPVQIGMAVVVLYILLGQTLLKAGGGTFFTDVAMATVGNRPGGPAKAAIVGSALFGSISGSAVSNVTSTGIITIPLMQRAGYSRLRAGAIEAVASTGGQLTPPIMGAAAFLMAEFLSVPYSAVVVAAVFPALLYYLAMFIYAHLLAGRDSIVQVEISSKSVNEIIRRGWHFIVPFVVLFVALFYFRESASVAALWATASLIIVGMLRSYDGARLSVTAVWSGIVDTGKTVVTLFMILAAAGFLIGALNISGLGFALTLALLGIAMDNVFILLAVSAVVCIVLGMGMPTTGVYLLLATLIAPALVQAGIEPFAAHMFVLYFGLMSMITPPVAIAAFAASSISGAPPMRTGIEAMKIGWVAYVIPFMFVFSPTLLMIGQPLSIFLDVMTAIAGVFLISVGGVGWFRQPVGALGRIFLMVAGVLTIVPDSALGVPHVFDLAGAVLGAGVIIRLIAMAGRQPNTG</sequence>
<keyword evidence="2" id="KW-0812">Transmembrane</keyword>
<dbReference type="InterPro" id="IPR010656">
    <property type="entry name" value="DctM"/>
</dbReference>
<feature type="transmembrane region" description="Helical" evidence="2">
    <location>
        <begin position="580"/>
        <end position="602"/>
    </location>
</feature>
<keyword evidence="1" id="KW-1003">Cell membrane</keyword>
<reference evidence="4 5" key="1">
    <citation type="submission" date="2020-11" db="EMBL/GenBank/DDBJ databases">
        <title>Algicoccus daihaiensis sp.nov., isolated from Daihai Lake in Inner Mongolia.</title>
        <authorList>
            <person name="Kai J."/>
        </authorList>
    </citation>
    <scope>NUCLEOTIDE SEQUENCE [LARGE SCALE GENOMIC DNA]</scope>
    <source>
        <strain evidence="5">f23</strain>
    </source>
</reference>
<feature type="transmembrane region" description="Helical" evidence="2">
    <location>
        <begin position="454"/>
        <end position="482"/>
    </location>
</feature>
<feature type="transmembrane region" description="Helical" evidence="2">
    <location>
        <begin position="390"/>
        <end position="408"/>
    </location>
</feature>
<evidence type="ECO:0000313" key="5">
    <source>
        <dbReference type="Proteomes" id="UP000831607"/>
    </source>
</evidence>
<dbReference type="NCBIfam" id="TIGR02123">
    <property type="entry name" value="TRAP_fused"/>
    <property type="match status" value="1"/>
</dbReference>
<feature type="transmembrane region" description="Helical" evidence="2">
    <location>
        <begin position="366"/>
        <end position="384"/>
    </location>
</feature>
<dbReference type="PANTHER" id="PTHR43849">
    <property type="entry name" value="BLL3936 PROTEIN"/>
    <property type="match status" value="1"/>
</dbReference>
<dbReference type="Proteomes" id="UP000831607">
    <property type="component" value="Chromosome"/>
</dbReference>
<dbReference type="PANTHER" id="PTHR43849:SF2">
    <property type="entry name" value="BLL3936 PROTEIN"/>
    <property type="match status" value="1"/>
</dbReference>
<evidence type="ECO:0000313" key="4">
    <source>
        <dbReference type="EMBL" id="UOD51405.1"/>
    </source>
</evidence>
<feature type="transmembrane region" description="Helical" evidence="2">
    <location>
        <begin position="429"/>
        <end position="448"/>
    </location>
</feature>
<feature type="transmembrane region" description="Helical" evidence="2">
    <location>
        <begin position="153"/>
        <end position="174"/>
    </location>
</feature>
<comment type="subcellular location">
    <subcellularLocation>
        <location evidence="1">Cell inner membrane</location>
        <topology evidence="1">Multi-pass membrane protein</topology>
    </subcellularLocation>
</comment>
<feature type="transmembrane region" description="Helical" evidence="2">
    <location>
        <begin position="98"/>
        <end position="118"/>
    </location>
</feature>
<gene>
    <name evidence="4" type="ORF">DHf2319_06140</name>
</gene>
<feature type="domain" description="TRAP C4-dicarboxylate transport system permease DctM subunit" evidence="3">
    <location>
        <begin position="140"/>
        <end position="574"/>
    </location>
</feature>
<keyword evidence="2" id="KW-0472">Membrane</keyword>
<dbReference type="InterPro" id="IPR011853">
    <property type="entry name" value="TRAP_DctM-Dct_fused"/>
</dbReference>
<feature type="transmembrane region" description="Helical" evidence="2">
    <location>
        <begin position="513"/>
        <end position="535"/>
    </location>
</feature>
<evidence type="ECO:0000256" key="2">
    <source>
        <dbReference type="SAM" id="Phobius"/>
    </source>
</evidence>
<keyword evidence="1" id="KW-0813">Transport</keyword>
<feature type="transmembrane region" description="Helical" evidence="2">
    <location>
        <begin position="489"/>
        <end position="507"/>
    </location>
</feature>
<evidence type="ECO:0000256" key="1">
    <source>
        <dbReference type="RuleBase" id="RU369079"/>
    </source>
</evidence>
<keyword evidence="1" id="KW-0997">Cell inner membrane</keyword>
<feature type="transmembrane region" description="Helical" evidence="2">
    <location>
        <begin position="556"/>
        <end position="574"/>
    </location>
</feature>
<protein>
    <submittedName>
        <fullName evidence="4">TRAP transporter fused permease subunit</fullName>
    </submittedName>
</protein>
<evidence type="ECO:0000259" key="3">
    <source>
        <dbReference type="Pfam" id="PF06808"/>
    </source>
</evidence>
<feature type="transmembrane region" description="Helical" evidence="2">
    <location>
        <begin position="186"/>
        <end position="215"/>
    </location>
</feature>
<dbReference type="RefSeq" id="WP_243479872.1">
    <property type="nucleotide sequence ID" value="NZ_CP063982.1"/>
</dbReference>
<name>A0ABY4AM61_9BURK</name>
<feature type="transmembrane region" description="Helical" evidence="2">
    <location>
        <begin position="636"/>
        <end position="654"/>
    </location>
</feature>
<accession>A0ABY4AM61</accession>
<feature type="transmembrane region" description="Helical" evidence="2">
    <location>
        <begin position="609"/>
        <end position="630"/>
    </location>
</feature>
<comment type="function">
    <text evidence="1">Part of the tripartite ATP-independent periplasmic (TRAP) transport system.</text>
</comment>
<organism evidence="4 5">
    <name type="scientific">Orrella daihaiensis</name>
    <dbReference type="NCBI Taxonomy" id="2782176"/>
    <lineage>
        <taxon>Bacteria</taxon>
        <taxon>Pseudomonadati</taxon>
        <taxon>Pseudomonadota</taxon>
        <taxon>Betaproteobacteria</taxon>
        <taxon>Burkholderiales</taxon>
        <taxon>Alcaligenaceae</taxon>
        <taxon>Orrella</taxon>
    </lineage>
</organism>
<feature type="transmembrane region" description="Helical" evidence="2">
    <location>
        <begin position="21"/>
        <end position="43"/>
    </location>
</feature>
<feature type="transmembrane region" description="Helical" evidence="2">
    <location>
        <begin position="59"/>
        <end position="78"/>
    </location>
</feature>
<dbReference type="EMBL" id="CP063982">
    <property type="protein sequence ID" value="UOD51405.1"/>
    <property type="molecule type" value="Genomic_DNA"/>
</dbReference>